<dbReference type="PROSITE" id="PS50943">
    <property type="entry name" value="HTH_CROC1"/>
    <property type="match status" value="1"/>
</dbReference>
<keyword evidence="1" id="KW-0805">Transcription regulation</keyword>
<dbReference type="Gene3D" id="1.10.260.40">
    <property type="entry name" value="lambda repressor-like DNA-binding domains"/>
    <property type="match status" value="1"/>
</dbReference>
<evidence type="ECO:0000259" key="4">
    <source>
        <dbReference type="PROSITE" id="PS50943"/>
    </source>
</evidence>
<evidence type="ECO:0000313" key="6">
    <source>
        <dbReference type="Proteomes" id="UP000199412"/>
    </source>
</evidence>
<proteinExistence type="predicted"/>
<dbReference type="Proteomes" id="UP000199412">
    <property type="component" value="Unassembled WGS sequence"/>
</dbReference>
<feature type="domain" description="HTH cro/C1-type" evidence="4">
    <location>
        <begin position="62"/>
        <end position="97"/>
    </location>
</feature>
<dbReference type="CDD" id="cd00093">
    <property type="entry name" value="HTH_XRE"/>
    <property type="match status" value="1"/>
</dbReference>
<reference evidence="5 6" key="1">
    <citation type="submission" date="2016-10" db="EMBL/GenBank/DDBJ databases">
        <authorList>
            <person name="de Groot N.N."/>
        </authorList>
    </citation>
    <scope>NUCLEOTIDE SEQUENCE [LARGE SCALE GENOMIC DNA]</scope>
    <source>
        <strain evidence="5 6">ATCC 700224</strain>
    </source>
</reference>
<keyword evidence="3" id="KW-0804">Transcription</keyword>
<gene>
    <name evidence="5" type="ORF">SAMN05421720_107160</name>
</gene>
<evidence type="ECO:0000256" key="3">
    <source>
        <dbReference type="ARBA" id="ARBA00023163"/>
    </source>
</evidence>
<dbReference type="EMBL" id="FNAP01000007">
    <property type="protein sequence ID" value="SDE50105.1"/>
    <property type="molecule type" value="Genomic_DNA"/>
</dbReference>
<evidence type="ECO:0000313" key="5">
    <source>
        <dbReference type="EMBL" id="SDE50105.1"/>
    </source>
</evidence>
<evidence type="ECO:0000256" key="2">
    <source>
        <dbReference type="ARBA" id="ARBA00023125"/>
    </source>
</evidence>
<organism evidence="5 6">
    <name type="scientific">Rhodospira trueperi</name>
    <dbReference type="NCBI Taxonomy" id="69960"/>
    <lineage>
        <taxon>Bacteria</taxon>
        <taxon>Pseudomonadati</taxon>
        <taxon>Pseudomonadota</taxon>
        <taxon>Alphaproteobacteria</taxon>
        <taxon>Rhodospirillales</taxon>
        <taxon>Rhodospirillaceae</taxon>
        <taxon>Rhodospira</taxon>
    </lineage>
</organism>
<sequence length="117" mass="12846">MWPNVKSNQTMTVRKTETSPILDMVHETATGLHDAGLLNDVTMREFDALCLPAPPAFTPEQVKALRSRCRVSQPVFAAYLNVSKTAVAGWEAGDRKPGPTARKLLDLVDRKGLEVLS</sequence>
<dbReference type="AlphaFoldDB" id="A0A1G7DH07"/>
<keyword evidence="6" id="KW-1185">Reference proteome</keyword>
<dbReference type="InterPro" id="IPR010982">
    <property type="entry name" value="Lambda_DNA-bd_dom_sf"/>
</dbReference>
<dbReference type="STRING" id="69960.SAMN05421720_107160"/>
<keyword evidence="2" id="KW-0238">DNA-binding</keyword>
<dbReference type="PANTHER" id="PTHR36511">
    <property type="entry name" value="MERR FAMILY BACTERIAL REGULATORY PROTEIN"/>
    <property type="match status" value="1"/>
</dbReference>
<evidence type="ECO:0000256" key="1">
    <source>
        <dbReference type="ARBA" id="ARBA00023015"/>
    </source>
</evidence>
<dbReference type="InterPro" id="IPR052359">
    <property type="entry name" value="HTH-type_reg/antitoxin"/>
</dbReference>
<dbReference type="GO" id="GO:0003677">
    <property type="term" value="F:DNA binding"/>
    <property type="evidence" value="ECO:0007669"/>
    <property type="project" value="UniProtKB-KW"/>
</dbReference>
<dbReference type="SUPFAM" id="SSF47413">
    <property type="entry name" value="lambda repressor-like DNA-binding domains"/>
    <property type="match status" value="1"/>
</dbReference>
<dbReference type="InterPro" id="IPR001387">
    <property type="entry name" value="Cro/C1-type_HTH"/>
</dbReference>
<protein>
    <submittedName>
        <fullName evidence="5">Putative transcriptional regulator</fullName>
    </submittedName>
</protein>
<dbReference type="PANTHER" id="PTHR36511:SF3">
    <property type="entry name" value="ANTITOXIN HIGA-2"/>
    <property type="match status" value="1"/>
</dbReference>
<accession>A0A1G7DH07</accession>
<name>A0A1G7DH07_9PROT</name>